<dbReference type="Pfam" id="PF13469">
    <property type="entry name" value="Sulfotransfer_3"/>
    <property type="match status" value="1"/>
</dbReference>
<dbReference type="InterPro" id="IPR027417">
    <property type="entry name" value="P-loop_NTPase"/>
</dbReference>
<accession>A0ABS1SAZ5</accession>
<reference evidence="1 2" key="1">
    <citation type="submission" date="2021-01" db="EMBL/GenBank/DDBJ databases">
        <title>011410 draft genome.</title>
        <authorList>
            <person name="Lang L."/>
        </authorList>
    </citation>
    <scope>NUCLEOTIDE SEQUENCE [LARGE SCALE GENOMIC DNA]</scope>
    <source>
        <strain evidence="1 2">KCTC 42845</strain>
    </source>
</reference>
<dbReference type="SUPFAM" id="SSF52540">
    <property type="entry name" value="P-loop containing nucleoside triphosphate hydrolases"/>
    <property type="match status" value="1"/>
</dbReference>
<keyword evidence="2" id="KW-1185">Reference proteome</keyword>
<organism evidence="1 2">
    <name type="scientific">Paracoccus aerius</name>
    <dbReference type="NCBI Taxonomy" id="1915382"/>
    <lineage>
        <taxon>Bacteria</taxon>
        <taxon>Pseudomonadati</taxon>
        <taxon>Pseudomonadota</taxon>
        <taxon>Alphaproteobacteria</taxon>
        <taxon>Rhodobacterales</taxon>
        <taxon>Paracoccaceae</taxon>
        <taxon>Paracoccus</taxon>
    </lineage>
</organism>
<comment type="caution">
    <text evidence="1">The sequence shown here is derived from an EMBL/GenBank/DDBJ whole genome shotgun (WGS) entry which is preliminary data.</text>
</comment>
<dbReference type="EMBL" id="JAESHT010000063">
    <property type="protein sequence ID" value="MBL3675853.1"/>
    <property type="molecule type" value="Genomic_DNA"/>
</dbReference>
<evidence type="ECO:0000313" key="2">
    <source>
        <dbReference type="Proteomes" id="UP000644749"/>
    </source>
</evidence>
<protein>
    <submittedName>
        <fullName evidence="1">Sulfotransferase</fullName>
    </submittedName>
</protein>
<dbReference type="Gene3D" id="3.40.50.300">
    <property type="entry name" value="P-loop containing nucleotide triphosphate hydrolases"/>
    <property type="match status" value="1"/>
</dbReference>
<dbReference type="Proteomes" id="UP000644749">
    <property type="component" value="Unassembled WGS sequence"/>
</dbReference>
<gene>
    <name evidence="1" type="ORF">JL111_20615</name>
</gene>
<proteinExistence type="predicted"/>
<evidence type="ECO:0000313" key="1">
    <source>
        <dbReference type="EMBL" id="MBL3675853.1"/>
    </source>
</evidence>
<sequence length="251" mass="28336">MSHMMPDDTQKPIAIGAIGGSGSRVLAKIIQASGVSIGSNLNPSSDNLEFTARFKTLDVLDLPDNQFFSRLGDFEAISRADMVQAGNKRWGWKEPNTHVVIERILEAYPSMRYVHLLRNGFDMAFSGNQNQPRLWGPAYLNRPISDPPTPPESLAYFCEVHRRISKLARQPHNQSRILFVEYEALCYDPKSEITRLLDFLDFKPEVSLKELCNAVQQPASIGRSLAFGLKPFDQEDLNYIRKNLPKMLPAS</sequence>
<name>A0ABS1SAZ5_9RHOB</name>